<evidence type="ECO:0000313" key="3">
    <source>
        <dbReference type="EMBL" id="TBH74320.1"/>
    </source>
</evidence>
<feature type="transmembrane region" description="Helical" evidence="2">
    <location>
        <begin position="142"/>
        <end position="163"/>
    </location>
</feature>
<dbReference type="Gene3D" id="1.20.120.1200">
    <property type="entry name" value="NADH-ubiquinone/plastoquinone oxidoreductase chain 6, subunit NuoJ"/>
    <property type="match status" value="1"/>
</dbReference>
<feature type="transmembrane region" description="Helical" evidence="2">
    <location>
        <begin position="31"/>
        <end position="49"/>
    </location>
</feature>
<dbReference type="GO" id="GO:0008137">
    <property type="term" value="F:NADH dehydrogenase (ubiquinone) activity"/>
    <property type="evidence" value="ECO:0007669"/>
    <property type="project" value="UniProtKB-UniRule"/>
</dbReference>
<dbReference type="PANTHER" id="PTHR33269:SF17">
    <property type="entry name" value="NADH-UBIQUINONE OXIDOREDUCTASE CHAIN 6"/>
    <property type="match status" value="1"/>
</dbReference>
<dbReference type="Proteomes" id="UP000293583">
    <property type="component" value="Unassembled WGS sequence"/>
</dbReference>
<keyword evidence="2" id="KW-0472">Membrane</keyword>
<comment type="similarity">
    <text evidence="1 2">Belongs to the complex I subunit 6 family.</text>
</comment>
<dbReference type="GO" id="GO:0048038">
    <property type="term" value="F:quinone binding"/>
    <property type="evidence" value="ECO:0007669"/>
    <property type="project" value="UniProtKB-UniRule"/>
</dbReference>
<feature type="transmembrane region" description="Helical" evidence="2">
    <location>
        <begin position="55"/>
        <end position="76"/>
    </location>
</feature>
<keyword evidence="4" id="KW-1185">Reference proteome</keyword>
<evidence type="ECO:0000256" key="1">
    <source>
        <dbReference type="ARBA" id="ARBA00005698"/>
    </source>
</evidence>
<keyword evidence="2" id="KW-1133">Transmembrane helix</keyword>
<dbReference type="RefSeq" id="WP_130922811.1">
    <property type="nucleotide sequence ID" value="NZ_JAANOM010000001.1"/>
</dbReference>
<dbReference type="Pfam" id="PF00499">
    <property type="entry name" value="Oxidored_q3"/>
    <property type="match status" value="1"/>
</dbReference>
<accession>A0A4Q9BDS5</accession>
<proteinExistence type="inferred from homology"/>
<gene>
    <name evidence="3" type="ORF">EWU20_04060</name>
</gene>
<dbReference type="InterPro" id="IPR001457">
    <property type="entry name" value="NADH_UbQ/plastoQ_OxRdtase_su6"/>
</dbReference>
<feature type="transmembrane region" description="Helical" evidence="2">
    <location>
        <begin position="6"/>
        <end position="24"/>
    </location>
</feature>
<keyword evidence="2" id="KW-0812">Transmembrane</keyword>
<dbReference type="EC" id="7.1.1.-" evidence="2"/>
<feature type="transmembrane region" description="Helical" evidence="2">
    <location>
        <begin position="97"/>
        <end position="114"/>
    </location>
</feature>
<evidence type="ECO:0000313" key="4">
    <source>
        <dbReference type="Proteomes" id="UP000293583"/>
    </source>
</evidence>
<comment type="caution">
    <text evidence="3">The sequence shown here is derived from an EMBL/GenBank/DDBJ whole genome shotgun (WGS) entry which is preliminary data.</text>
</comment>
<dbReference type="GO" id="GO:0005886">
    <property type="term" value="C:plasma membrane"/>
    <property type="evidence" value="ECO:0007669"/>
    <property type="project" value="UniProtKB-SubCell"/>
</dbReference>
<dbReference type="InterPro" id="IPR042106">
    <property type="entry name" value="Nuo/plastoQ_OxRdtase_6_NuoJ"/>
</dbReference>
<dbReference type="OrthoDB" id="981464at2"/>
<protein>
    <recommendedName>
        <fullName evidence="2">NADH-quinone oxidoreductase subunit J</fullName>
        <ecNumber evidence="2">7.1.1.-</ecNumber>
    </recommendedName>
</protein>
<comment type="subcellular location">
    <subcellularLocation>
        <location evidence="2">Cell membrane</location>
        <topology evidence="2">Multi-pass membrane protein</topology>
    </subcellularLocation>
</comment>
<name>A0A4Q9BDS5_9BACT</name>
<reference evidence="3 4" key="1">
    <citation type="submission" date="2019-02" db="EMBL/GenBank/DDBJ databases">
        <title>Genome of a new Bacteroidetes strain.</title>
        <authorList>
            <person name="Pitt A."/>
        </authorList>
    </citation>
    <scope>NUCLEOTIDE SEQUENCE [LARGE SCALE GENOMIC DNA]</scope>
    <source>
        <strain evidence="3 4">103A-SOEBACH</strain>
    </source>
</reference>
<keyword evidence="2" id="KW-0874">Quinone</keyword>
<organism evidence="3 4">
    <name type="scientific">Aquirufa antheringensis</name>
    <dbReference type="NCBI Taxonomy" id="2516559"/>
    <lineage>
        <taxon>Bacteria</taxon>
        <taxon>Pseudomonadati</taxon>
        <taxon>Bacteroidota</taxon>
        <taxon>Cytophagia</taxon>
        <taxon>Cytophagales</taxon>
        <taxon>Flectobacillaceae</taxon>
        <taxon>Aquirufa</taxon>
    </lineage>
</organism>
<keyword evidence="2" id="KW-1003">Cell membrane</keyword>
<sequence length="168" mass="18144">MSPLVIAFLVLAMLTCGSALSMLWTKNLLHAALAMFLTMLGLAGLYVLAYADVLAVAHLLVYVGGVLILILFGIMLTNQTDPATGKNHLMTRESARLLPFSIGLSFFLGLFWLFTKGPWINNLPVTGDSKLKEVGLGLLTEYAFPFELAGVFLLIALIGATFVGKNHD</sequence>
<comment type="catalytic activity">
    <reaction evidence="2">
        <text>a quinone + NADH + 5 H(+)(in) = a quinol + NAD(+) + 4 H(+)(out)</text>
        <dbReference type="Rhea" id="RHEA:57888"/>
        <dbReference type="ChEBI" id="CHEBI:15378"/>
        <dbReference type="ChEBI" id="CHEBI:24646"/>
        <dbReference type="ChEBI" id="CHEBI:57540"/>
        <dbReference type="ChEBI" id="CHEBI:57945"/>
        <dbReference type="ChEBI" id="CHEBI:132124"/>
    </reaction>
</comment>
<dbReference type="PANTHER" id="PTHR33269">
    <property type="entry name" value="NADH-UBIQUINONE OXIDOREDUCTASE CHAIN 6"/>
    <property type="match status" value="1"/>
</dbReference>
<comment type="function">
    <text evidence="2">NDH-1 shuttles electrons from NADH, via FMN and iron-sulfur (Fe-S) centers, to quinones in the respiratory chain. Couples the redox reaction to proton translocation (for every two electrons transferred, four hydrogen ions are translocated across the cytoplasmic membrane), and thus conserves the redox energy in a proton gradient.</text>
</comment>
<dbReference type="EMBL" id="SEWY01000002">
    <property type="protein sequence ID" value="TBH74320.1"/>
    <property type="molecule type" value="Genomic_DNA"/>
</dbReference>
<evidence type="ECO:0000256" key="2">
    <source>
        <dbReference type="RuleBase" id="RU004429"/>
    </source>
</evidence>
<keyword evidence="2" id="KW-0520">NAD</keyword>
<dbReference type="AlphaFoldDB" id="A0A4Q9BDS5"/>